<dbReference type="FunFam" id="3.30.2410.10:FF:000006">
    <property type="entry name" value="probable E3 ubiquitin-protein ligase HERC1 isoform X2"/>
    <property type="match status" value="1"/>
</dbReference>
<feature type="repeat" description="RCC1" evidence="11">
    <location>
        <begin position="614"/>
        <end position="665"/>
    </location>
</feature>
<dbReference type="PROSITE" id="PS50237">
    <property type="entry name" value="HECT"/>
    <property type="match status" value="1"/>
</dbReference>
<name>A0A9P0AD70_BEMTA</name>
<evidence type="ECO:0000313" key="15">
    <source>
        <dbReference type="Proteomes" id="UP001152759"/>
    </source>
</evidence>
<keyword evidence="9 10" id="KW-0833">Ubl conjugation pathway</keyword>
<dbReference type="InterPro" id="IPR036400">
    <property type="entry name" value="Cyt_B5-like_heme/steroid_sf"/>
</dbReference>
<feature type="repeat" description="RCC1" evidence="11">
    <location>
        <begin position="2947"/>
        <end position="2998"/>
    </location>
</feature>
<evidence type="ECO:0000256" key="11">
    <source>
        <dbReference type="PROSITE-ProRule" id="PRU00235"/>
    </source>
</evidence>
<feature type="repeat" description="RCC1" evidence="11">
    <location>
        <begin position="2631"/>
        <end position="2682"/>
    </location>
</feature>
<evidence type="ECO:0000256" key="5">
    <source>
        <dbReference type="ARBA" id="ARBA00022490"/>
    </source>
</evidence>
<dbReference type="EC" id="2.3.2.26" evidence="4"/>
<dbReference type="PRINTS" id="PR00633">
    <property type="entry name" value="RCCNDNSATION"/>
</dbReference>
<dbReference type="Gene3D" id="3.30.2410.10">
    <property type="entry name" value="Hect, E3 ligase catalytic domain"/>
    <property type="match status" value="1"/>
</dbReference>
<evidence type="ECO:0000256" key="3">
    <source>
        <dbReference type="ARBA" id="ARBA00004906"/>
    </source>
</evidence>
<feature type="repeat" description="RCC1" evidence="11">
    <location>
        <begin position="1942"/>
        <end position="1993"/>
    </location>
</feature>
<dbReference type="InterPro" id="IPR035983">
    <property type="entry name" value="Hect_E3_ubiquitin_ligase"/>
</dbReference>
<evidence type="ECO:0000313" key="14">
    <source>
        <dbReference type="EMBL" id="CAH0390182.1"/>
    </source>
</evidence>
<keyword evidence="6" id="KW-0597">Phosphoprotein</keyword>
<evidence type="ECO:0000256" key="10">
    <source>
        <dbReference type="PROSITE-ProRule" id="PRU00104"/>
    </source>
</evidence>
<gene>
    <name evidence="14" type="ORF">BEMITA_LOCUS8925</name>
</gene>
<evidence type="ECO:0000256" key="1">
    <source>
        <dbReference type="ARBA" id="ARBA00000885"/>
    </source>
</evidence>
<dbReference type="GO" id="GO:0009966">
    <property type="term" value="P:regulation of signal transduction"/>
    <property type="evidence" value="ECO:0007669"/>
    <property type="project" value="UniProtKB-ARBA"/>
</dbReference>
<feature type="repeat" description="RCC1" evidence="11">
    <location>
        <begin position="666"/>
        <end position="717"/>
    </location>
</feature>
<dbReference type="SUPFAM" id="SSF56204">
    <property type="entry name" value="Hect, E3 ligase catalytic domain"/>
    <property type="match status" value="1"/>
</dbReference>
<feature type="repeat" description="RCC1" evidence="11">
    <location>
        <begin position="1836"/>
        <end position="1887"/>
    </location>
</feature>
<dbReference type="SMART" id="SM00119">
    <property type="entry name" value="HECTc"/>
    <property type="match status" value="1"/>
</dbReference>
<feature type="region of interest" description="Disordered" evidence="12">
    <location>
        <begin position="3467"/>
        <end position="3494"/>
    </location>
</feature>
<dbReference type="Gene3D" id="3.30.2160.10">
    <property type="entry name" value="Hect, E3 ligase catalytic domain"/>
    <property type="match status" value="1"/>
</dbReference>
<evidence type="ECO:0000256" key="6">
    <source>
        <dbReference type="ARBA" id="ARBA00022553"/>
    </source>
</evidence>
<evidence type="ECO:0000256" key="4">
    <source>
        <dbReference type="ARBA" id="ARBA00012485"/>
    </source>
</evidence>
<dbReference type="PANTHER" id="PTHR22870:SF446">
    <property type="entry name" value="REGULATOR OF CHROMOSOME CONDENSATION DOMAIN-CONTAINING PROTEIN"/>
    <property type="match status" value="1"/>
</dbReference>
<evidence type="ECO:0000256" key="9">
    <source>
        <dbReference type="ARBA" id="ARBA00022786"/>
    </source>
</evidence>
<feature type="repeat" description="RCC1" evidence="11">
    <location>
        <begin position="1994"/>
        <end position="2045"/>
    </location>
</feature>
<dbReference type="Gene3D" id="3.10.120.10">
    <property type="entry name" value="Cytochrome b5-like heme/steroid binding domain"/>
    <property type="match status" value="1"/>
</dbReference>
<dbReference type="InterPro" id="IPR009091">
    <property type="entry name" value="RCC1/BLIP-II"/>
</dbReference>
<evidence type="ECO:0000256" key="7">
    <source>
        <dbReference type="ARBA" id="ARBA00022679"/>
    </source>
</evidence>
<evidence type="ECO:0000256" key="12">
    <source>
        <dbReference type="SAM" id="MobiDB-lite"/>
    </source>
</evidence>
<comment type="catalytic activity">
    <reaction evidence="1">
        <text>S-ubiquitinyl-[E2 ubiquitin-conjugating enzyme]-L-cysteine + [acceptor protein]-L-lysine = [E2 ubiquitin-conjugating enzyme]-L-cysteine + N(6)-ubiquitinyl-[acceptor protein]-L-lysine.</text>
        <dbReference type="EC" id="2.3.2.26"/>
    </reaction>
</comment>
<feature type="repeat" description="RCC1" evidence="11">
    <location>
        <begin position="508"/>
        <end position="559"/>
    </location>
</feature>
<dbReference type="EMBL" id="OU963866">
    <property type="protein sequence ID" value="CAH0390182.1"/>
    <property type="molecule type" value="Genomic_DNA"/>
</dbReference>
<dbReference type="InterPro" id="IPR058923">
    <property type="entry name" value="RCC1-like_dom"/>
</dbReference>
<feature type="repeat" description="RCC1" evidence="11">
    <location>
        <begin position="1730"/>
        <end position="1783"/>
    </location>
</feature>
<dbReference type="Pfam" id="PF00415">
    <property type="entry name" value="RCC1"/>
    <property type="match status" value="7"/>
</dbReference>
<keyword evidence="7" id="KW-0808">Transferase</keyword>
<dbReference type="SUPFAM" id="SSF55856">
    <property type="entry name" value="Cytochrome b5-like heme/steroid binding domain"/>
    <property type="match status" value="1"/>
</dbReference>
<dbReference type="Gene3D" id="2.130.10.30">
    <property type="entry name" value="Regulator of chromosome condensation 1/beta-lactamase-inhibitor protein II"/>
    <property type="match status" value="3"/>
</dbReference>
<evidence type="ECO:0000259" key="13">
    <source>
        <dbReference type="PROSITE" id="PS50237"/>
    </source>
</evidence>
<dbReference type="SUPFAM" id="SSF50985">
    <property type="entry name" value="RCC1/BLIP-II"/>
    <property type="match status" value="3"/>
</dbReference>
<accession>A0A9P0AD70</accession>
<keyword evidence="15" id="KW-1185">Reference proteome</keyword>
<dbReference type="GO" id="GO:0061630">
    <property type="term" value="F:ubiquitin protein ligase activity"/>
    <property type="evidence" value="ECO:0007669"/>
    <property type="project" value="UniProtKB-EC"/>
</dbReference>
<dbReference type="PROSITE" id="PS00626">
    <property type="entry name" value="RCC1_2"/>
    <property type="match status" value="1"/>
</dbReference>
<feature type="repeat" description="RCC1" evidence="11">
    <location>
        <begin position="1784"/>
        <end position="1835"/>
    </location>
</feature>
<feature type="compositionally biased region" description="Polar residues" evidence="12">
    <location>
        <begin position="3484"/>
        <end position="3494"/>
    </location>
</feature>
<comment type="subcellular location">
    <subcellularLocation>
        <location evidence="2">Cytoplasm</location>
    </subcellularLocation>
</comment>
<reference evidence="14" key="1">
    <citation type="submission" date="2021-12" db="EMBL/GenBank/DDBJ databases">
        <authorList>
            <person name="King R."/>
        </authorList>
    </citation>
    <scope>NUCLEOTIDE SEQUENCE</scope>
</reference>
<dbReference type="InterPro" id="IPR000569">
    <property type="entry name" value="HECT_dom"/>
</dbReference>
<feature type="repeat" description="RCC1" evidence="11">
    <location>
        <begin position="2895"/>
        <end position="2946"/>
    </location>
</feature>
<dbReference type="InterPro" id="IPR000408">
    <property type="entry name" value="Reg_chr_condens"/>
</dbReference>
<organism evidence="14 15">
    <name type="scientific">Bemisia tabaci</name>
    <name type="common">Sweetpotato whitefly</name>
    <name type="synonym">Aleurodes tabaci</name>
    <dbReference type="NCBI Taxonomy" id="7038"/>
    <lineage>
        <taxon>Eukaryota</taxon>
        <taxon>Metazoa</taxon>
        <taxon>Ecdysozoa</taxon>
        <taxon>Arthropoda</taxon>
        <taxon>Hexapoda</taxon>
        <taxon>Insecta</taxon>
        <taxon>Pterygota</taxon>
        <taxon>Neoptera</taxon>
        <taxon>Paraneoptera</taxon>
        <taxon>Hemiptera</taxon>
        <taxon>Sternorrhyncha</taxon>
        <taxon>Aleyrodoidea</taxon>
        <taxon>Aleyrodidae</taxon>
        <taxon>Aleyrodinae</taxon>
        <taxon>Bemisia</taxon>
    </lineage>
</organism>
<feature type="repeat" description="RCC1" evidence="11">
    <location>
        <begin position="2843"/>
        <end position="2894"/>
    </location>
</feature>
<feature type="domain" description="HECT" evidence="13">
    <location>
        <begin position="3137"/>
        <end position="3450"/>
    </location>
</feature>
<feature type="repeat" description="RCC1" evidence="11">
    <location>
        <begin position="560"/>
        <end position="611"/>
    </location>
</feature>
<feature type="repeat" description="RCC1" evidence="11">
    <location>
        <begin position="2683"/>
        <end position="2736"/>
    </location>
</feature>
<feature type="repeat" description="RCC1" evidence="11">
    <location>
        <begin position="2737"/>
        <end position="2788"/>
    </location>
</feature>
<proteinExistence type="predicted"/>
<dbReference type="FunFam" id="2.130.10.30:FF:000004">
    <property type="entry name" value="E3 ubiquitin-protein ligase HERC2 isoform X2"/>
    <property type="match status" value="1"/>
</dbReference>
<sequence>MNNAELSSSSCFDSKWLKNDLQKLLTRCELPTHWNELLKDGELFLPKKDSSLIYSLGSTHEGDRKFQGSNRSYCHENENFKCTCLGSYKVKAVSSLPSSQTLIESCILRPNQSIEDLTLAAKALIFEQRALSQLVASSSLFSRSLQQRLAVAQRYFIAFSRDFENSKPEKLPKNVDSCPITGEQKCEAINPEVDPSFGFARIGTRAALNFSFAFLKKAWRTNEDCELCTDLLEECLEAMRMLPEASLFKENDSQVSPVWCEIFEKSSKFLRQVVLGEIAANNASHPVPINDQYLALCLLLELALQKGTLSQLLDSVLLLLSLHEKSKKETENCCDRKKKNPPLAPFLKRLSRIQPLKNFATSNDEWNEQEIHVSPTECFLRYVELPKSDSAPIDVRVAAVTIMSQLDRLAAPLLPPLSFSSLSHGQQELHTWGWVLWDEQCCQIISERGISSFAASSKTLLFTTHSGQLYTVNQNAELSKAEALSSLKIVEVASHIEGNHFLARSDEGQLFSWGAGDGGRLGHGNTLSLSTPTLVESLASQKIVKISCGNTYSAAVTDQGQLYTWGRGNYGRLGHGSFDDHLSPTLVAALKEWNVVDVSCGFGDAQTLAVTDQGLVFSWGDGDYGKLGRGGSDGSKVPLVVEILQNTFIKKVYCGSQCSFALAKDGSVYSWGKGDNYILGHPSEEHVRYPKLIQALKGKFIKELSVGLSHALALTQDQMVYVWGKTDFTNPENPERNLIETPTVLNHFNSMKIVGIACSLTQCFAWSAVEDWSIDLRAPLVLDVSEVTLSRLEGLLLSVIEPPGERPPSQGCECMMVAALNLLRLQLHSVLSNHVSLQSVGLDSGSKLLLSLRSLIVDLASCPNVLPTIQRAAQAVLQAGWQILLPTSNERALTLSSLLPSSDDSSTHIHQGQQFMADLLVSTLLADGSLEEFLIIAIKEEMTENGRLTENSPVPLLHLVKQLLRNCFCHSFRRLQQGSPTCSPDSSLCLNMLLQFQRLLFMELQPQCKHLSSSIEQHNIGAELLLTKYLQQLNKNVIEVISFAAEQITKNFDTYDNIVKVMKGDVMDVLLPEVFICLIMVHQHVPLFLSNANWQSLFGPLNDALENFNKLSPYNSNDDSNNMAWPGMMFDIYKSHRQNVSEDSKLIRKADVENHNRDGGLWIVWNKKIYDFHNIRFDGTNSDELLKKCLNNDHSFWPFNLSDESNFLESRFVGILFEGDKGSHQANESTSCQTSPLLDVHKCLNYLVGLHSHWLAISTPQQSIEMKANNYLAAHFLQGGLHSLEPPSPFEEKSEARSDCSTPTDSGFDSNLIHAMGDFKISDQVIVMFQNILEKCSKGSESVKFSRDHPVEEVIRLLIAVLIKHLSLHTTVLPSLDKDTIDASSRQLDFIGKIINQTKLKLIKIRQEQSRSYKEVCSPILDKCRFLLHEVRPAVSHEVNGLKNLRIPHSESAWRRICRKVSSDLRKKKKSKLGLLSEKSTVINDKFGCDSNCGSKEEGNSEAHGDYKKEESSCDKKKVSSFECGGENRKSDSDSFNEKRKSFFLDHDKKKGIGPEKSNLKKEAGKFGSEYFDPFLSKNCDKTELTNSIVEFLLQEDSCDVETLRKAMYCQIERAKLRLNRYYQCVEIIIKQCRNGGIDCKIHNLQLIGKKKQAQTDVQPLIPFLSTDYSTMQDSLSYKVFVWGLNDKDQLGSLKGSKVKYPVYSEVLSSLKPIHIAGGSKSLFVVSQDGKLYACGESTNGRLGLGQTNNVSIPRVVSALSQYVIKKVAVHSGGKHAMALTLDGKVFSWGEGDDGKLGHGHQLSSDKPCMIEYFKTKRMRDIACGSSHSAAISSNGELYTWGLGEYGRLGHGDSLSQYRPKLVKSLLGKHVVKVACGSRDAQTLALTNTGMVFSWGDGDFGKLGRGGSDGCDIPCNIEFLNNLEVCHIECGAQFSLALTKSGQVWTWGKGDYYRLGLGSDSHVRKPTLVDGLRGLKIVDVAVGALHCLAVTDSGQVYAWGDNDHGQQGNGTTLVNRRPAPIEGFGDVHINRVACGSSHSIAWNVVDEPTTALLEPVPFESAKDSLGAFYVQKQQKPKQNEANAENKLLIDSVLNLEVISTKQLALQHLVNGLCIMYARDIVVAALSNQVISDFQIKSPESSSIVGLGQNVEIPSDGGEALASADGVMLSLQPILESPDTIQYSFSSSTSLSSRISTAVSVTAMTMKNQILDLEADKSCNQPVCEIVHSLSLNDARMLVDLLKLAIVDRAGKDSKETITKVLISLALSFSHVASMLVELCVTELEDVALNSNNILSAPQPVVQESSHPYVDDDSLGGHVKIPGAESLRLEFDRQCSTERKHDPLTIMDASGKTISVRSGRELNDWSSPLEVQGNELFWKFTSDSSINGWGWRFTVYPIISTQARMGSDRDLLSRPSVELVMCLLDSCLPLVPDMNLATRLASALAACAQLSSLSSRERMWCLQQLRKLVSFPVNNCLDIPSIMSSSKSGDSPLVSLFQGLPEALLRQYEFEDPIVKANQQLMHSAFFKALIALACELKLDVLPCCSDNPKWNWFKKYCIASRVASSLINRTDIPESFCSEVRKLIVEVDGCADSAIAAHENHNVFKLEHDEQLLLWLSRRPEDWCSSWGKSGIIYGWGHNHRGQLGGVEGSKVKIPTPCEALSALQPAQIVGGEQTLMVVTTDGRVYATGLGAGGRLGVGSSETLMIPTLIETLQNVFIKKVAVNSGGKHCLALSSEGEVFSWGEGEDGTLGHGNRNTCENPTLIEALVGKEIVNVACGGAHSAVISSNGELYTWGKGRYGRLGHDNSEDMLVPTLVETLLGYRVVDVACGSGDAQTLCITDDDSVWSWGDGDYGKLGRGGSDGCKVPMKIESLTGLGVIKVECGSQFSVALTRSGSVYTWGKGDYHRLGHGSHEHVRRPRIIEALEGKKIVCIATGSLHCVACSDQGEVFTWGDNDEGQLGDGTTSAIERPRLVLALVGKKINRVACGSAHTLAWSTDKLLHSVALPPSIPIEYDLLTSLSLYVLRNRLILLHQFADLLCPVFTMFPLEGDVCIDKLKRILVYSCKEAIFRKVIRSTMVRDRQHGPVVELNRIQVKKSRNKDGLAGPNGMKSVFGQMMSNLSLLTDEILCLPHRIWKVKFVGESVDDCGGGYNESIAEMCDELENGSLPLLIPTPNGRDEAGANRDCFLLNPDAKTPLHQRMFKFLGILMGIAIRTGNPLSLNLAEPIWKLLAGTPLTLADLTEIDRDYLPGLLCIRDMSSDNLELPFSTPSSSGHDIHLSSKHQQITPSNKMEYIRLALDFRLKEFDTQIAAVREGLARVVPVPLFSLFSGSELEVLVCGYPDIPLSLLKSVATYKGVDSHSPLVQWFWEVMEEFTNQERSLFLRFVWGRTRLPRSIADFRGRDFVLQVLDKYNPPDYFLPESYTCFFLLKMPRYSSKYVLREKLKYAIYFCKSIDTDDYARIAMPGSTNTSSNSDSDGPDSIQSEDMLSPQF</sequence>
<evidence type="ECO:0000256" key="8">
    <source>
        <dbReference type="ARBA" id="ARBA00022737"/>
    </source>
</evidence>
<dbReference type="Proteomes" id="UP001152759">
    <property type="component" value="Chromosome 5"/>
</dbReference>
<dbReference type="FunFam" id="2.130.10.30:FF:000003">
    <property type="entry name" value="E3 ubiquitin-protein ligase HERC2 isoform X1"/>
    <property type="match status" value="1"/>
</dbReference>
<dbReference type="GO" id="GO:0005737">
    <property type="term" value="C:cytoplasm"/>
    <property type="evidence" value="ECO:0007669"/>
    <property type="project" value="UniProtKB-SubCell"/>
</dbReference>
<dbReference type="Gene3D" id="3.90.1750.10">
    <property type="entry name" value="Hect, E3 ligase catalytic domains"/>
    <property type="match status" value="1"/>
</dbReference>
<dbReference type="Pfam" id="PF00632">
    <property type="entry name" value="HECT"/>
    <property type="match status" value="1"/>
</dbReference>
<keyword evidence="5" id="KW-0963">Cytoplasm</keyword>
<dbReference type="PROSITE" id="PS50012">
    <property type="entry name" value="RCC1_3"/>
    <property type="match status" value="18"/>
</dbReference>
<feature type="repeat" description="RCC1" evidence="11">
    <location>
        <begin position="2789"/>
        <end position="2840"/>
    </location>
</feature>
<dbReference type="PANTHER" id="PTHR22870">
    <property type="entry name" value="REGULATOR OF CHROMOSOME CONDENSATION"/>
    <property type="match status" value="1"/>
</dbReference>
<evidence type="ECO:0000256" key="2">
    <source>
        <dbReference type="ARBA" id="ARBA00004496"/>
    </source>
</evidence>
<protein>
    <recommendedName>
        <fullName evidence="4">HECT-type E3 ubiquitin transferase</fullName>
        <ecNumber evidence="4">2.3.2.26</ecNumber>
    </recommendedName>
</protein>
<dbReference type="CDD" id="cd00078">
    <property type="entry name" value="HECTc"/>
    <property type="match status" value="1"/>
</dbReference>
<feature type="repeat" description="RCC1" evidence="11">
    <location>
        <begin position="1890"/>
        <end position="1941"/>
    </location>
</feature>
<feature type="repeat" description="RCC1" evidence="11">
    <location>
        <begin position="1678"/>
        <end position="1729"/>
    </location>
</feature>
<comment type="pathway">
    <text evidence="3">Protein modification; protein ubiquitination.</text>
</comment>
<dbReference type="Pfam" id="PF25390">
    <property type="entry name" value="WD40_RLD"/>
    <property type="match status" value="2"/>
</dbReference>
<keyword evidence="8" id="KW-0677">Repeat</keyword>
<dbReference type="InterPro" id="IPR051210">
    <property type="entry name" value="Ub_ligase/GEF_domain"/>
</dbReference>
<feature type="active site" description="Glycyl thioester intermediate" evidence="10">
    <location>
        <position position="3427"/>
    </location>
</feature>
<feature type="compositionally biased region" description="Low complexity" evidence="12">
    <location>
        <begin position="3467"/>
        <end position="3483"/>
    </location>
</feature>